<reference evidence="3" key="1">
    <citation type="submission" date="2017-03" db="EMBL/GenBank/DDBJ databases">
        <title>Phytopthora megakarya and P. palmivora, two closely related causual agents of cacao black pod achieved similar genome size and gene model numbers by different mechanisms.</title>
        <authorList>
            <person name="Ali S."/>
            <person name="Shao J."/>
            <person name="Larry D.J."/>
            <person name="Kronmiller B."/>
            <person name="Shen D."/>
            <person name="Strem M.D."/>
            <person name="Melnick R.L."/>
            <person name="Guiltinan M.J."/>
            <person name="Tyler B.M."/>
            <person name="Meinhardt L.W."/>
            <person name="Bailey B.A."/>
        </authorList>
    </citation>
    <scope>NUCLEOTIDE SEQUENCE [LARGE SCALE GENOMIC DNA]</scope>
    <source>
        <strain evidence="3">zdho120</strain>
    </source>
</reference>
<evidence type="ECO:0000256" key="1">
    <source>
        <dbReference type="SAM" id="MobiDB-lite"/>
    </source>
</evidence>
<evidence type="ECO:0000313" key="3">
    <source>
        <dbReference type="Proteomes" id="UP000198211"/>
    </source>
</evidence>
<dbReference type="EMBL" id="NBNE01021737">
    <property type="protein sequence ID" value="OWY90847.1"/>
    <property type="molecule type" value="Genomic_DNA"/>
</dbReference>
<organism evidence="2 3">
    <name type="scientific">Phytophthora megakarya</name>
    <dbReference type="NCBI Taxonomy" id="4795"/>
    <lineage>
        <taxon>Eukaryota</taxon>
        <taxon>Sar</taxon>
        <taxon>Stramenopiles</taxon>
        <taxon>Oomycota</taxon>
        <taxon>Peronosporomycetes</taxon>
        <taxon>Peronosporales</taxon>
        <taxon>Peronosporaceae</taxon>
        <taxon>Phytophthora</taxon>
    </lineage>
</organism>
<sequence length="312" mass="34495">MAEQTRIDLEVRLSRIKEAADGLQALNKRRERRKAEPEANEDEDRPKPVPVKLVKRIRGDADRPFTSDSGDETTVSSEDGLPTAKVLVNNIWHGIKLDSCARYTIAGTDWMKYGDRIEGDAPIDCVEGIGGFLLDVIGVWRFKFKTVYADAYIVDGCTNDFLLGVDFLRQHGATMDFQRNESSYRDDNLKVIILFHTTEGATNEANGARVAAVRMTKRTQLQGRAVTSVEVAVAAPDGEVGIFVPSRRTGAVMLSATVTTVQNGKAWVSMVNSANGRVKLPSKKELGTWIPLDEDVEILAMDGALQRDRLKQ</sequence>
<name>A0A225UC96_9STRA</name>
<dbReference type="Gene3D" id="2.40.70.10">
    <property type="entry name" value="Acid Proteases"/>
    <property type="match status" value="1"/>
</dbReference>
<keyword evidence="3" id="KW-1185">Reference proteome</keyword>
<dbReference type="SUPFAM" id="SSF50630">
    <property type="entry name" value="Acid proteases"/>
    <property type="match status" value="1"/>
</dbReference>
<feature type="region of interest" description="Disordered" evidence="1">
    <location>
        <begin position="24"/>
        <end position="52"/>
    </location>
</feature>
<dbReference type="OrthoDB" id="124658at2759"/>
<proteinExistence type="predicted"/>
<accession>A0A225UC96</accession>
<dbReference type="InterPro" id="IPR021109">
    <property type="entry name" value="Peptidase_aspartic_dom_sf"/>
</dbReference>
<evidence type="ECO:0000313" key="2">
    <source>
        <dbReference type="EMBL" id="OWY90847.1"/>
    </source>
</evidence>
<protein>
    <submittedName>
        <fullName evidence="2">Uncharacterized protein</fullName>
    </submittedName>
</protein>
<dbReference type="Proteomes" id="UP000198211">
    <property type="component" value="Unassembled WGS sequence"/>
</dbReference>
<gene>
    <name evidence="2" type="ORF">PHMEG_00040838</name>
</gene>
<comment type="caution">
    <text evidence="2">The sequence shown here is derived from an EMBL/GenBank/DDBJ whole genome shotgun (WGS) entry which is preliminary data.</text>
</comment>
<dbReference type="AlphaFoldDB" id="A0A225UC96"/>